<evidence type="ECO:0000256" key="2">
    <source>
        <dbReference type="ARBA" id="ARBA00023125"/>
    </source>
</evidence>
<keyword evidence="2 4" id="KW-0238">DNA-binding</keyword>
<feature type="DNA-binding region" description="HMG box" evidence="4">
    <location>
        <begin position="39"/>
        <end position="107"/>
    </location>
</feature>
<feature type="domain" description="HMG box" evidence="6">
    <location>
        <begin position="412"/>
        <end position="480"/>
    </location>
</feature>
<dbReference type="InterPro" id="IPR050342">
    <property type="entry name" value="HMGB"/>
</dbReference>
<dbReference type="Proteomes" id="UP001151516">
    <property type="component" value="Unassembled WGS sequence"/>
</dbReference>
<dbReference type="SUPFAM" id="SSF47095">
    <property type="entry name" value="HMG-box"/>
    <property type="match status" value="4"/>
</dbReference>
<gene>
    <name evidence="7" type="ORF">IWW39_003155</name>
</gene>
<name>A0A9W8L2V2_9FUNG</name>
<dbReference type="GO" id="GO:0003677">
    <property type="term" value="F:DNA binding"/>
    <property type="evidence" value="ECO:0007669"/>
    <property type="project" value="UniProtKB-UniRule"/>
</dbReference>
<dbReference type="OrthoDB" id="5561894at2759"/>
<feature type="domain" description="HMG box" evidence="6">
    <location>
        <begin position="312"/>
        <end position="380"/>
    </location>
</feature>
<reference evidence="7" key="1">
    <citation type="submission" date="2022-07" db="EMBL/GenBank/DDBJ databases">
        <title>Phylogenomic reconstructions and comparative analyses of Kickxellomycotina fungi.</title>
        <authorList>
            <person name="Reynolds N.K."/>
            <person name="Stajich J.E."/>
            <person name="Barry K."/>
            <person name="Grigoriev I.V."/>
            <person name="Crous P."/>
            <person name="Smith M.E."/>
        </authorList>
    </citation>
    <scope>NUCLEOTIDE SEQUENCE</scope>
    <source>
        <strain evidence="7">CBS 109367</strain>
    </source>
</reference>
<dbReference type="CDD" id="cd00084">
    <property type="entry name" value="HMG-box_SF"/>
    <property type="match status" value="2"/>
</dbReference>
<evidence type="ECO:0000256" key="1">
    <source>
        <dbReference type="ARBA" id="ARBA00004123"/>
    </source>
</evidence>
<comment type="caution">
    <text evidence="7">The sequence shown here is derived from an EMBL/GenBank/DDBJ whole genome shotgun (WGS) entry which is preliminary data.</text>
</comment>
<dbReference type="AlphaFoldDB" id="A0A9W8L2V2"/>
<evidence type="ECO:0000256" key="3">
    <source>
        <dbReference type="ARBA" id="ARBA00023242"/>
    </source>
</evidence>
<feature type="domain" description="HMG box" evidence="6">
    <location>
        <begin position="39"/>
        <end position="107"/>
    </location>
</feature>
<feature type="region of interest" description="Disordered" evidence="5">
    <location>
        <begin position="527"/>
        <end position="564"/>
    </location>
</feature>
<feature type="region of interest" description="Disordered" evidence="5">
    <location>
        <begin position="634"/>
        <end position="669"/>
    </location>
</feature>
<dbReference type="GO" id="GO:0005634">
    <property type="term" value="C:nucleus"/>
    <property type="evidence" value="ECO:0007669"/>
    <property type="project" value="UniProtKB-SubCell"/>
</dbReference>
<dbReference type="EMBL" id="JANBTX010000082">
    <property type="protein sequence ID" value="KAJ2687123.1"/>
    <property type="molecule type" value="Genomic_DNA"/>
</dbReference>
<dbReference type="PROSITE" id="PS50118">
    <property type="entry name" value="HMG_BOX_2"/>
    <property type="match status" value="4"/>
</dbReference>
<dbReference type="PANTHER" id="PTHR48112">
    <property type="entry name" value="HIGH MOBILITY GROUP PROTEIN DSP1"/>
    <property type="match status" value="1"/>
</dbReference>
<dbReference type="InterPro" id="IPR009071">
    <property type="entry name" value="HMG_box_dom"/>
</dbReference>
<proteinExistence type="predicted"/>
<dbReference type="PANTHER" id="PTHR48112:SF32">
    <property type="entry name" value="HIGH MOBILITY GROUP PROTEIN B3"/>
    <property type="match status" value="1"/>
</dbReference>
<feature type="DNA-binding region" description="HMG box" evidence="4">
    <location>
        <begin position="412"/>
        <end position="480"/>
    </location>
</feature>
<keyword evidence="8" id="KW-1185">Reference proteome</keyword>
<comment type="subcellular location">
    <subcellularLocation>
        <location evidence="1">Nucleus</location>
    </subcellularLocation>
</comment>
<accession>A0A9W8L2V2</accession>
<keyword evidence="3 4" id="KW-0539">Nucleus</keyword>
<evidence type="ECO:0000256" key="4">
    <source>
        <dbReference type="PROSITE-ProRule" id="PRU00267"/>
    </source>
</evidence>
<feature type="DNA-binding region" description="HMG box" evidence="4">
    <location>
        <begin position="312"/>
        <end position="380"/>
    </location>
</feature>
<protein>
    <recommendedName>
        <fullName evidence="6">HMG box domain-containing protein</fullName>
    </recommendedName>
</protein>
<evidence type="ECO:0000256" key="5">
    <source>
        <dbReference type="SAM" id="MobiDB-lite"/>
    </source>
</evidence>
<feature type="compositionally biased region" description="Low complexity" evidence="5">
    <location>
        <begin position="536"/>
        <end position="564"/>
    </location>
</feature>
<evidence type="ECO:0000313" key="8">
    <source>
        <dbReference type="Proteomes" id="UP001151516"/>
    </source>
</evidence>
<evidence type="ECO:0000259" key="6">
    <source>
        <dbReference type="PROSITE" id="PS50118"/>
    </source>
</evidence>
<dbReference type="SMART" id="SM00398">
    <property type="entry name" value="HMG"/>
    <property type="match status" value="4"/>
</dbReference>
<dbReference type="Pfam" id="PF00505">
    <property type="entry name" value="HMG_box"/>
    <property type="match status" value="2"/>
</dbReference>
<feature type="domain" description="HMG box" evidence="6">
    <location>
        <begin position="214"/>
        <end position="282"/>
    </location>
</feature>
<sequence length="669" mass="73781">MVKAVTTTADVLEISIVGAGTTNSVYDVAAQEQAPEPKLKAPLPPRKSYYRDHIKTVAAQKPGLGRSKIKTLVASMWEALSEEERTPYQDRYKALKKQYRADVAAYDARSKARVQADDDGPVLTFSHSETERSTSPTLPRPLLQPTEQQTELQIFAPSVLPSPLPQPTVGVTEPDISMPALLHGPPRQPTECLDEGEMPYFTDEMVEQELGPRPKLISNVVRLYCQTVSRAIKDKFPGILGKDIRRVASSRWKSLSEEDRQPFNDRYCALKKQYKIDVAAYEGRKRALLSTYRDPVLVQFDVELERELGPKPMRLKDPRELYILENARERLREDPGLNDRCARKGLFAMWERVSREERQSYLDRFRALLKSYDADIAAYDDRIRGLLISAYGEPESSSSSDVLERMLGCRPKILPKAAFYLYYSDSMMDIMESNPGISIWGAERFATAQWSAASREVRQAYKDRFSALEEQYKIDSAAYDARERNILKAAIRKLCGPSGSSTANTAQSAQDLATDIPALSALPPPLQHPVSPISMTSSPPRLSARSLPTSPVPPESSGLLPSLPAPIESAGSLVSVGSSPPSLAAHPFATPRPVGASFSDKYFASELELVATAAANALVALGETSPALAMPAESVELPTPSGKKLKNLKCSASGDAQEPSDGHRKKKRM</sequence>
<feature type="DNA-binding region" description="HMG box" evidence="4">
    <location>
        <begin position="214"/>
        <end position="282"/>
    </location>
</feature>
<evidence type="ECO:0000313" key="7">
    <source>
        <dbReference type="EMBL" id="KAJ2687123.1"/>
    </source>
</evidence>
<dbReference type="Gene3D" id="1.10.30.10">
    <property type="entry name" value="High mobility group box domain"/>
    <property type="match status" value="3"/>
</dbReference>
<dbReference type="InterPro" id="IPR036910">
    <property type="entry name" value="HMG_box_dom_sf"/>
</dbReference>
<feature type="region of interest" description="Disordered" evidence="5">
    <location>
        <begin position="111"/>
        <end position="142"/>
    </location>
</feature>
<organism evidence="7 8">
    <name type="scientific">Coemansia spiralis</name>
    <dbReference type="NCBI Taxonomy" id="417178"/>
    <lineage>
        <taxon>Eukaryota</taxon>
        <taxon>Fungi</taxon>
        <taxon>Fungi incertae sedis</taxon>
        <taxon>Zoopagomycota</taxon>
        <taxon>Kickxellomycotina</taxon>
        <taxon>Kickxellomycetes</taxon>
        <taxon>Kickxellales</taxon>
        <taxon>Kickxellaceae</taxon>
        <taxon>Coemansia</taxon>
    </lineage>
</organism>